<evidence type="ECO:0000313" key="2">
    <source>
        <dbReference type="Proteomes" id="UP001156641"/>
    </source>
</evidence>
<comment type="caution">
    <text evidence="1">The sequence shown here is derived from an EMBL/GenBank/DDBJ whole genome shotgun (WGS) entry which is preliminary data.</text>
</comment>
<gene>
    <name evidence="1" type="ORF">GCM10010909_36310</name>
</gene>
<protein>
    <submittedName>
        <fullName evidence="1">Uncharacterized protein</fullName>
    </submittedName>
</protein>
<evidence type="ECO:0000313" key="1">
    <source>
        <dbReference type="EMBL" id="GLR68949.1"/>
    </source>
</evidence>
<organism evidence="1 2">
    <name type="scientific">Acidocella aquatica</name>
    <dbReference type="NCBI Taxonomy" id="1922313"/>
    <lineage>
        <taxon>Bacteria</taxon>
        <taxon>Pseudomonadati</taxon>
        <taxon>Pseudomonadota</taxon>
        <taxon>Alphaproteobacteria</taxon>
        <taxon>Acetobacterales</taxon>
        <taxon>Acidocellaceae</taxon>
        <taxon>Acidocella</taxon>
    </lineage>
</organism>
<dbReference type="RefSeq" id="WP_284259807.1">
    <property type="nucleotide sequence ID" value="NZ_BSOS01000099.1"/>
</dbReference>
<keyword evidence="2" id="KW-1185">Reference proteome</keyword>
<dbReference type="EMBL" id="BSOS01000099">
    <property type="protein sequence ID" value="GLR68949.1"/>
    <property type="molecule type" value="Genomic_DNA"/>
</dbReference>
<reference evidence="2" key="1">
    <citation type="journal article" date="2019" name="Int. J. Syst. Evol. Microbiol.">
        <title>The Global Catalogue of Microorganisms (GCM) 10K type strain sequencing project: providing services to taxonomists for standard genome sequencing and annotation.</title>
        <authorList>
            <consortium name="The Broad Institute Genomics Platform"/>
            <consortium name="The Broad Institute Genome Sequencing Center for Infectious Disease"/>
            <person name="Wu L."/>
            <person name="Ma J."/>
        </authorList>
    </citation>
    <scope>NUCLEOTIDE SEQUENCE [LARGE SCALE GENOMIC DNA]</scope>
    <source>
        <strain evidence="2">NBRC 112502</strain>
    </source>
</reference>
<accession>A0ABQ6A8X8</accession>
<dbReference type="Proteomes" id="UP001156641">
    <property type="component" value="Unassembled WGS sequence"/>
</dbReference>
<name>A0ABQ6A8X8_9PROT</name>
<sequence length="66" mass="7103">MPESESEDEILERIEIALRKIAALAQPAKPPAGQELDRDALAHSLDTVIEHLRAGLDTPGSTGQTE</sequence>
<proteinExistence type="predicted"/>